<proteinExistence type="predicted"/>
<accession>A0A5E4YZP1</accession>
<dbReference type="EMBL" id="CABPSE010000026">
    <property type="protein sequence ID" value="VVE53383.1"/>
    <property type="molecule type" value="Genomic_DNA"/>
</dbReference>
<dbReference type="RefSeq" id="WP_150587126.1">
    <property type="nucleotide sequence ID" value="NZ_CABPSE010000026.1"/>
</dbReference>
<dbReference type="AlphaFoldDB" id="A0A5E4YZP1"/>
<evidence type="ECO:0000313" key="2">
    <source>
        <dbReference type="EMBL" id="VVE53383.1"/>
    </source>
</evidence>
<sequence>MRSFRDESRLNWSTHGDIPPTREEVNTGALMRIADATEAMAKNHIQLQRDHDMYKRWYEKEYERRLGLERQLRALRGVISRMKNRATKDRS</sequence>
<keyword evidence="3" id="KW-1185">Reference proteome</keyword>
<feature type="region of interest" description="Disordered" evidence="1">
    <location>
        <begin position="1"/>
        <end position="23"/>
    </location>
</feature>
<evidence type="ECO:0000313" key="3">
    <source>
        <dbReference type="Proteomes" id="UP000383971"/>
    </source>
</evidence>
<dbReference type="Proteomes" id="UP000383971">
    <property type="component" value="Unassembled WGS sequence"/>
</dbReference>
<gene>
    <name evidence="2" type="ORF">PCO31111_04885</name>
</gene>
<protein>
    <submittedName>
        <fullName evidence="2">Uncharacterized protein</fullName>
    </submittedName>
</protein>
<organism evidence="2 3">
    <name type="scientific">Pandoraea communis</name>
    <dbReference type="NCBI Taxonomy" id="2508297"/>
    <lineage>
        <taxon>Bacteria</taxon>
        <taxon>Pseudomonadati</taxon>
        <taxon>Pseudomonadota</taxon>
        <taxon>Betaproteobacteria</taxon>
        <taxon>Burkholderiales</taxon>
        <taxon>Burkholderiaceae</taxon>
        <taxon>Pandoraea</taxon>
    </lineage>
</organism>
<reference evidence="2 3" key="1">
    <citation type="submission" date="2019-08" db="EMBL/GenBank/DDBJ databases">
        <authorList>
            <person name="Peeters C."/>
        </authorList>
    </citation>
    <scope>NUCLEOTIDE SEQUENCE [LARGE SCALE GENOMIC DNA]</scope>
    <source>
        <strain evidence="2 3">LMG 31111</strain>
    </source>
</reference>
<evidence type="ECO:0000256" key="1">
    <source>
        <dbReference type="SAM" id="MobiDB-lite"/>
    </source>
</evidence>
<name>A0A5E4YZP1_9BURK</name>